<dbReference type="OrthoDB" id="7013907at2"/>
<keyword evidence="14" id="KW-0436">Ligase</keyword>
<dbReference type="GO" id="GO:0016567">
    <property type="term" value="P:protein ubiquitination"/>
    <property type="evidence" value="ECO:0007669"/>
    <property type="project" value="InterPro"/>
</dbReference>
<evidence type="ECO:0000256" key="4">
    <source>
        <dbReference type="ARBA" id="ARBA00022679"/>
    </source>
</evidence>
<evidence type="ECO:0000256" key="7">
    <source>
        <dbReference type="ARBA" id="ARBA00022771"/>
    </source>
</evidence>
<dbReference type="GO" id="GO:0005509">
    <property type="term" value="F:calcium ion binding"/>
    <property type="evidence" value="ECO:0007669"/>
    <property type="project" value="InterPro"/>
</dbReference>
<feature type="domain" description="EF-hand" evidence="13">
    <location>
        <begin position="213"/>
        <end position="248"/>
    </location>
</feature>
<dbReference type="InterPro" id="IPR002048">
    <property type="entry name" value="EF_hand_dom"/>
</dbReference>
<evidence type="ECO:0000313" key="15">
    <source>
        <dbReference type="Proteomes" id="UP000248330"/>
    </source>
</evidence>
<gene>
    <name evidence="14" type="ORF">C8D93_103168</name>
</gene>
<dbReference type="RefSeq" id="WP_110264521.1">
    <property type="nucleotide sequence ID" value="NZ_CAKZQT010000021.1"/>
</dbReference>
<dbReference type="PROSITE" id="PS00018">
    <property type="entry name" value="EF_HAND_1"/>
    <property type="match status" value="1"/>
</dbReference>
<evidence type="ECO:0000256" key="9">
    <source>
        <dbReference type="ARBA" id="ARBA00022833"/>
    </source>
</evidence>
<keyword evidence="8" id="KW-0833">Ubl conjugation pathway</keyword>
<dbReference type="EMBL" id="QICN01000003">
    <property type="protein sequence ID" value="PXV69594.1"/>
    <property type="molecule type" value="Genomic_DNA"/>
</dbReference>
<organism evidence="14 15">
    <name type="scientific">Sinimarinibacterium flocculans</name>
    <dbReference type="NCBI Taxonomy" id="985250"/>
    <lineage>
        <taxon>Bacteria</taxon>
        <taxon>Pseudomonadati</taxon>
        <taxon>Pseudomonadota</taxon>
        <taxon>Gammaproteobacteria</taxon>
        <taxon>Nevskiales</taxon>
        <taxon>Nevskiaceae</taxon>
        <taxon>Sinimarinibacterium</taxon>
    </lineage>
</organism>
<reference evidence="14 15" key="1">
    <citation type="submission" date="2018-04" db="EMBL/GenBank/DDBJ databases">
        <title>Genomic Encyclopedia of Type Strains, Phase IV (KMG-IV): sequencing the most valuable type-strain genomes for metagenomic binning, comparative biology and taxonomic classification.</title>
        <authorList>
            <person name="Goeker M."/>
        </authorList>
    </citation>
    <scope>NUCLEOTIDE SEQUENCE [LARGE SCALE GENOMIC DNA]</scope>
    <source>
        <strain evidence="14 15">DSM 104150</strain>
    </source>
</reference>
<dbReference type="GO" id="GO:0061630">
    <property type="term" value="F:ubiquitin protein ligase activity"/>
    <property type="evidence" value="ECO:0007669"/>
    <property type="project" value="UniProtKB-EC"/>
</dbReference>
<dbReference type="AlphaFoldDB" id="A0A318ED92"/>
<feature type="transmembrane region" description="Helical" evidence="12">
    <location>
        <begin position="290"/>
        <end position="310"/>
    </location>
</feature>
<dbReference type="Proteomes" id="UP000248330">
    <property type="component" value="Unassembled WGS sequence"/>
</dbReference>
<comment type="catalytic activity">
    <reaction evidence="1">
        <text>S-ubiquitinyl-[E2 ubiquitin-conjugating enzyme]-L-cysteine + [acceptor protein]-L-lysine = [E2 ubiquitin-conjugating enzyme]-L-cysteine + N(6)-ubiquitinyl-[acceptor protein]-L-lysine.</text>
        <dbReference type="EC" id="2.3.2.27"/>
    </reaction>
</comment>
<evidence type="ECO:0000256" key="10">
    <source>
        <dbReference type="ARBA" id="ARBA00022989"/>
    </source>
</evidence>
<evidence type="ECO:0000256" key="1">
    <source>
        <dbReference type="ARBA" id="ARBA00000900"/>
    </source>
</evidence>
<evidence type="ECO:0000256" key="11">
    <source>
        <dbReference type="ARBA" id="ARBA00023136"/>
    </source>
</evidence>
<evidence type="ECO:0000256" key="12">
    <source>
        <dbReference type="SAM" id="Phobius"/>
    </source>
</evidence>
<keyword evidence="15" id="KW-1185">Reference proteome</keyword>
<keyword evidence="7" id="KW-0863">Zinc-finger</keyword>
<keyword evidence="6" id="KW-0479">Metal-binding</keyword>
<dbReference type="GO" id="GO:0016020">
    <property type="term" value="C:membrane"/>
    <property type="evidence" value="ECO:0007669"/>
    <property type="project" value="UniProtKB-SubCell"/>
</dbReference>
<keyword evidence="10 12" id="KW-1133">Transmembrane helix</keyword>
<evidence type="ECO:0000256" key="2">
    <source>
        <dbReference type="ARBA" id="ARBA00004141"/>
    </source>
</evidence>
<dbReference type="EC" id="2.3.2.27" evidence="3"/>
<dbReference type="InterPro" id="IPR018247">
    <property type="entry name" value="EF_Hand_1_Ca_BS"/>
</dbReference>
<proteinExistence type="predicted"/>
<dbReference type="InterPro" id="IPR022170">
    <property type="entry name" value="MUL1-like"/>
</dbReference>
<comment type="caution">
    <text evidence="14">The sequence shown here is derived from an EMBL/GenBank/DDBJ whole genome shotgun (WGS) entry which is preliminary data.</text>
</comment>
<evidence type="ECO:0000313" key="14">
    <source>
        <dbReference type="EMBL" id="PXV69594.1"/>
    </source>
</evidence>
<evidence type="ECO:0000259" key="13">
    <source>
        <dbReference type="PROSITE" id="PS50222"/>
    </source>
</evidence>
<dbReference type="GO" id="GO:0016874">
    <property type="term" value="F:ligase activity"/>
    <property type="evidence" value="ECO:0007669"/>
    <property type="project" value="UniProtKB-KW"/>
</dbReference>
<protein>
    <recommendedName>
        <fullName evidence="3">RING-type E3 ubiquitin transferase</fullName>
        <ecNumber evidence="3">2.3.2.27</ecNumber>
    </recommendedName>
</protein>
<dbReference type="Pfam" id="PF12483">
    <property type="entry name" value="GIDE"/>
    <property type="match status" value="1"/>
</dbReference>
<dbReference type="GO" id="GO:0008270">
    <property type="term" value="F:zinc ion binding"/>
    <property type="evidence" value="ECO:0007669"/>
    <property type="project" value="UniProtKB-KW"/>
</dbReference>
<keyword evidence="5 12" id="KW-0812">Transmembrane</keyword>
<sequence length="316" mass="35728">MAVDGSPWLSLAQEFSEAAAGPFWLGTALALAASLACFVMAFLWLRKARLIEDTPTSRIRSAAQGYVELEGLAHLLPGPDIVSPLTGTRCCWWRYRVQKRERQWIDGRRQDRWRTIESATSDDLFMLADQTGDCVVDPAGAKVYPSLQRRWRGHGRRPLHVPEKTPWLQFGDYRYEEALIGAGDPVHALGWFRTQSGTPTFDESADLTALLREWKRDQATLLERFDADGDGRIDLQEWEAARRAALEQVRRAHVEHAVDPDVHVLCRPRDRRPFVLSTLPQEQLARRYRLGAFGLLICSLISGTCGTFALTARGLM</sequence>
<accession>A0A318ED92</accession>
<keyword evidence="4" id="KW-0808">Transferase</keyword>
<name>A0A318ED92_9GAMM</name>
<keyword evidence="9" id="KW-0862">Zinc</keyword>
<feature type="transmembrane region" description="Helical" evidence="12">
    <location>
        <begin position="23"/>
        <end position="45"/>
    </location>
</feature>
<evidence type="ECO:0000256" key="8">
    <source>
        <dbReference type="ARBA" id="ARBA00022786"/>
    </source>
</evidence>
<evidence type="ECO:0000256" key="6">
    <source>
        <dbReference type="ARBA" id="ARBA00022723"/>
    </source>
</evidence>
<evidence type="ECO:0000256" key="3">
    <source>
        <dbReference type="ARBA" id="ARBA00012483"/>
    </source>
</evidence>
<comment type="subcellular location">
    <subcellularLocation>
        <location evidence="2">Membrane</location>
        <topology evidence="2">Multi-pass membrane protein</topology>
    </subcellularLocation>
</comment>
<dbReference type="PROSITE" id="PS50222">
    <property type="entry name" value="EF_HAND_2"/>
    <property type="match status" value="1"/>
</dbReference>
<keyword evidence="11 12" id="KW-0472">Membrane</keyword>
<evidence type="ECO:0000256" key="5">
    <source>
        <dbReference type="ARBA" id="ARBA00022692"/>
    </source>
</evidence>